<dbReference type="AlphaFoldDB" id="A0A3B6HTM8"/>
<dbReference type="Gramene" id="TraesJAG4A03G02031570.1">
    <property type="protein sequence ID" value="TraesJAG4A03G02031570.1.CDS1"/>
    <property type="gene ID" value="TraesJAG4A03G02031570"/>
</dbReference>
<organism evidence="1">
    <name type="scientific">Triticum aestivum</name>
    <name type="common">Wheat</name>
    <dbReference type="NCBI Taxonomy" id="4565"/>
    <lineage>
        <taxon>Eukaryota</taxon>
        <taxon>Viridiplantae</taxon>
        <taxon>Streptophyta</taxon>
        <taxon>Embryophyta</taxon>
        <taxon>Tracheophyta</taxon>
        <taxon>Spermatophyta</taxon>
        <taxon>Magnoliopsida</taxon>
        <taxon>Liliopsida</taxon>
        <taxon>Poales</taxon>
        <taxon>Poaceae</taxon>
        <taxon>BOP clade</taxon>
        <taxon>Pooideae</taxon>
        <taxon>Triticodae</taxon>
        <taxon>Triticeae</taxon>
        <taxon>Triticinae</taxon>
        <taxon>Triticum</taxon>
    </lineage>
</organism>
<dbReference type="Proteomes" id="UP000019116">
    <property type="component" value="Chromosome 4A"/>
</dbReference>
<dbReference type="Gramene" id="TraesARI4A03G02060020.1">
    <property type="protein sequence ID" value="TraesARI4A03G02060020.1.CDS1"/>
    <property type="gene ID" value="TraesARI4A03G02060020"/>
</dbReference>
<dbReference type="Gramene" id="TraesPARA_EIv1.0_1294700.1">
    <property type="protein sequence ID" value="TraesPARA_EIv1.0_1294700.1.CDS1"/>
    <property type="gene ID" value="TraesPARA_EIv1.0_1294700"/>
</dbReference>
<dbReference type="Gramene" id="TraesJUL4A03G02043280.1">
    <property type="protein sequence ID" value="TraesJUL4A03G02043280.1.CDS1"/>
    <property type="gene ID" value="TraesJUL4A03G02043280"/>
</dbReference>
<reference evidence="1" key="2">
    <citation type="submission" date="2018-10" db="UniProtKB">
        <authorList>
            <consortium name="EnsemblPlants"/>
        </authorList>
    </citation>
    <scope>IDENTIFICATION</scope>
</reference>
<dbReference type="Gramene" id="TraesLDM4A03G02023260.1">
    <property type="protein sequence ID" value="TraesLDM4A03G02023260.1.CDS1"/>
    <property type="gene ID" value="TraesLDM4A03G02023260"/>
</dbReference>
<dbReference type="Gramene" id="TraesSTA4A03G02020490.1">
    <property type="protein sequence ID" value="TraesSTA4A03G02020490.1.CDS1"/>
    <property type="gene ID" value="TraesSTA4A03G02020490"/>
</dbReference>
<name>A0A3B6HTM8_WHEAT</name>
<evidence type="ECO:0000313" key="2">
    <source>
        <dbReference type="Proteomes" id="UP000019116"/>
    </source>
</evidence>
<dbReference type="Gramene" id="TraesLAC4A03G01977730.1">
    <property type="protein sequence ID" value="TraesLAC4A03G01977730.1.CDS1"/>
    <property type="gene ID" value="TraesLAC4A03G01977730"/>
</dbReference>
<proteinExistence type="predicted"/>
<dbReference type="Gramene" id="TraesNOR4A03G02051140.1">
    <property type="protein sequence ID" value="TraesNOR4A03G02051140.1.CDS1"/>
    <property type="gene ID" value="TraesNOR4A03G02051140"/>
</dbReference>
<evidence type="ECO:0000313" key="1">
    <source>
        <dbReference type="EnsemblPlants" id="TraesCS4A02G079400.1.cds1"/>
    </source>
</evidence>
<dbReference type="Gramene" id="TraesMAC4A03G02023800.1">
    <property type="protein sequence ID" value="TraesMAC4A03G02023800.1.CDS1"/>
    <property type="gene ID" value="TraesMAC4A03G02023800"/>
</dbReference>
<dbReference type="Gramene" id="TraesSYM4A03G02050180.1">
    <property type="protein sequence ID" value="TraesSYM4A03G02050180.1.CDS1"/>
    <property type="gene ID" value="TraesSYM4A03G02050180"/>
</dbReference>
<dbReference type="Gramene" id="TraesCS4A02G079400.1">
    <property type="protein sequence ID" value="TraesCS4A02G079400.1.cds1"/>
    <property type="gene ID" value="TraesCS4A02G079400"/>
</dbReference>
<dbReference type="EnsemblPlants" id="TraesCS4A02G079400.1">
    <property type="protein sequence ID" value="TraesCS4A02G079400.1.cds1"/>
    <property type="gene ID" value="TraesCS4A02G079400"/>
</dbReference>
<reference evidence="1" key="1">
    <citation type="submission" date="2018-08" db="EMBL/GenBank/DDBJ databases">
        <authorList>
            <person name="Rossello M."/>
        </authorList>
    </citation>
    <scope>NUCLEOTIDE SEQUENCE [LARGE SCALE GENOMIC DNA]</scope>
    <source>
        <strain evidence="1">cv. Chinese Spring</strain>
    </source>
</reference>
<dbReference type="Gramene" id="TraesCS4A03G0161800.1">
    <property type="protein sequence ID" value="TraesCS4A03G0161800.1.CDS1"/>
    <property type="gene ID" value="TraesCS4A03G0161800"/>
</dbReference>
<keyword evidence="2" id="KW-1185">Reference proteome</keyword>
<protein>
    <submittedName>
        <fullName evidence="1">Uncharacterized protein</fullName>
    </submittedName>
</protein>
<sequence length="133" mass="13902">MPAAVVALELAVAVRGGACSGDGSSTAALRGGRRGRAAGSGGFFNSSLRRCMRDVNAEETNARVGAFSRRSAGAQEWQLGEGRNVAKVMRLPHGRSATTDTTFTASASTATHATRTRWIEKGTEFPRLSSSSL</sequence>
<accession>A0A3B6HTM8</accession>